<dbReference type="AlphaFoldDB" id="Q2HSE4"/>
<accession>Q2HSE4</accession>
<dbReference type="EMBL" id="AC151523">
    <property type="protein sequence ID" value="ABD33349.1"/>
    <property type="molecule type" value="Genomic_DNA"/>
</dbReference>
<reference evidence="1" key="2">
    <citation type="submission" date="2007-03" db="EMBL/GenBank/DDBJ databases">
        <authorList>
            <consortium name="The International Medicago Genome Annotation Group"/>
        </authorList>
    </citation>
    <scope>NUCLEOTIDE SEQUENCE</scope>
</reference>
<gene>
    <name evidence="1" type="ORF">MtrDRAFT_AC151523g11v2</name>
</gene>
<evidence type="ECO:0000313" key="1">
    <source>
        <dbReference type="EMBL" id="ABD33349.1"/>
    </source>
</evidence>
<name>Q2HSE4_MEDTR</name>
<proteinExistence type="predicted"/>
<reference evidence="1" key="1">
    <citation type="submission" date="2005-06" db="EMBL/GenBank/DDBJ databases">
        <authorList>
            <person name="Town C.D."/>
        </authorList>
    </citation>
    <scope>NUCLEOTIDE SEQUENCE</scope>
</reference>
<organism evidence="1">
    <name type="scientific">Medicago truncatula</name>
    <name type="common">Barrel medic</name>
    <name type="synonym">Medicago tribuloides</name>
    <dbReference type="NCBI Taxonomy" id="3880"/>
    <lineage>
        <taxon>Eukaryota</taxon>
        <taxon>Viridiplantae</taxon>
        <taxon>Streptophyta</taxon>
        <taxon>Embryophyta</taxon>
        <taxon>Tracheophyta</taxon>
        <taxon>Spermatophyta</taxon>
        <taxon>Magnoliopsida</taxon>
        <taxon>eudicotyledons</taxon>
        <taxon>Gunneridae</taxon>
        <taxon>Pentapetalae</taxon>
        <taxon>rosids</taxon>
        <taxon>fabids</taxon>
        <taxon>Fabales</taxon>
        <taxon>Fabaceae</taxon>
        <taxon>Papilionoideae</taxon>
        <taxon>50 kb inversion clade</taxon>
        <taxon>NPAAA clade</taxon>
        <taxon>Hologalegina</taxon>
        <taxon>IRL clade</taxon>
        <taxon>Trifolieae</taxon>
        <taxon>Medicago</taxon>
    </lineage>
</organism>
<protein>
    <submittedName>
        <fullName evidence="1">Uncharacterized protein</fullName>
    </submittedName>
</protein>
<sequence>MKSQVAVIINVLRQTFVGRSTGTTTRSTPPPLENLAFLSS</sequence>